<evidence type="ECO:0000259" key="3">
    <source>
        <dbReference type="Pfam" id="PF10148"/>
    </source>
</evidence>
<dbReference type="EMBL" id="DS469553">
    <property type="protein sequence ID" value="EDO43536.1"/>
    <property type="molecule type" value="Genomic_DNA"/>
</dbReference>
<dbReference type="Gene3D" id="1.20.5.190">
    <property type="match status" value="1"/>
</dbReference>
<reference evidence="5 6" key="1">
    <citation type="journal article" date="2007" name="Science">
        <title>Sea anemone genome reveals ancestral eumetazoan gene repertoire and genomic organization.</title>
        <authorList>
            <person name="Putnam N.H."/>
            <person name="Srivastava M."/>
            <person name="Hellsten U."/>
            <person name="Dirks B."/>
            <person name="Chapman J."/>
            <person name="Salamov A."/>
            <person name="Terry A."/>
            <person name="Shapiro H."/>
            <person name="Lindquist E."/>
            <person name="Kapitonov V.V."/>
            <person name="Jurka J."/>
            <person name="Genikhovich G."/>
            <person name="Grigoriev I.V."/>
            <person name="Lucas S.M."/>
            <person name="Steele R.E."/>
            <person name="Finnerty J.R."/>
            <person name="Technau U."/>
            <person name="Martindale M.Q."/>
            <person name="Rokhsar D.S."/>
        </authorList>
    </citation>
    <scope>NUCLEOTIDE SEQUENCE [LARGE SCALE GENOMIC DNA]</scope>
    <source>
        <strain evidence="6">CH2 X CH6</strain>
    </source>
</reference>
<dbReference type="InterPro" id="IPR000048">
    <property type="entry name" value="IQ_motif_EF-hand-BS"/>
</dbReference>
<dbReference type="GO" id="GO:0030054">
    <property type="term" value="C:cell junction"/>
    <property type="evidence" value="ECO:0000318"/>
    <property type="project" value="GO_Central"/>
</dbReference>
<proteinExistence type="predicted"/>
<dbReference type="eggNOG" id="ENOG502T134">
    <property type="taxonomic scope" value="Eukaryota"/>
</dbReference>
<evidence type="ECO:0000256" key="1">
    <source>
        <dbReference type="ARBA" id="ARBA00023054"/>
    </source>
</evidence>
<feature type="region of interest" description="Disordered" evidence="2">
    <location>
        <begin position="248"/>
        <end position="273"/>
    </location>
</feature>
<name>A7RYK1_NEMVE</name>
<gene>
    <name evidence="5" type="ORF">NEMVEDRAFT_v1g241578</name>
</gene>
<dbReference type="OMA" id="CSVITIQ"/>
<dbReference type="InterPro" id="IPR015649">
    <property type="entry name" value="SCHIP_1_C"/>
</dbReference>
<dbReference type="Pfam" id="PF15157">
    <property type="entry name" value="IQCJ-SCHIP1"/>
    <property type="match status" value="1"/>
</dbReference>
<sequence>MNSRGMAPSENRENGVSNGASNGAWNREHDSTESSTIDSLLQTRVDASLYRPDINTIRQDSFKRSRQAMAAIDPGLTRQILHESNALDKQEEAAILIQSQVRGYLARKQYVDLLFEQYEKEEEERLAKSRQQVEEGELLVENYKLTTEMIENSCTRRNLQRRLECSVITIQRAWRRHRLQIAQRGAADYYKPPTIAIDSHDPSFSIHTNPFEKMQSRHVYSDEEEHDQSDDIFNDSLEDIACDAVDDESDDDGILGVNSVSSPSELPSPTTDWESIESCLTSEGENPDKETTEDSDKRFTDFSLKAQDLQICFVDDTLLTDEEEHDEDGYNIKEYVIDPSHDVSDEEKRDSGCVAGDDDDKESFCIKTVHPDDLISRKISNEESQHILLELTRHEVNLERQQTMQGWTIEKLNELTLEEIKSLRKNFEQLIQAQNEMLVRELMMRDALHLKQDSMLLEVEDSTKNDEMDDQDLQETEITLKNITPNK</sequence>
<feature type="compositionally biased region" description="Polar residues" evidence="2">
    <location>
        <begin position="258"/>
        <end position="273"/>
    </location>
</feature>
<feature type="domain" description="Fusion protein IQCJ-SCHIP1 N-terminal" evidence="4">
    <location>
        <begin position="121"/>
        <end position="181"/>
    </location>
</feature>
<dbReference type="SMART" id="SM00015">
    <property type="entry name" value="IQ"/>
    <property type="match status" value="2"/>
</dbReference>
<dbReference type="Proteomes" id="UP000001593">
    <property type="component" value="Unassembled WGS sequence"/>
</dbReference>
<evidence type="ECO:0000313" key="5">
    <source>
        <dbReference type="EMBL" id="EDO43536.1"/>
    </source>
</evidence>
<dbReference type="HOGENOM" id="CLU_560565_0_0_1"/>
<evidence type="ECO:0000313" key="6">
    <source>
        <dbReference type="Proteomes" id="UP000001593"/>
    </source>
</evidence>
<dbReference type="KEGG" id="nve:5515469"/>
<dbReference type="InterPro" id="IPR039045">
    <property type="entry name" value="SCHIP_1"/>
</dbReference>
<feature type="region of interest" description="Disordered" evidence="2">
    <location>
        <begin position="1"/>
        <end position="38"/>
    </location>
</feature>
<evidence type="ECO:0000256" key="2">
    <source>
        <dbReference type="SAM" id="MobiDB-lite"/>
    </source>
</evidence>
<dbReference type="PROSITE" id="PS50096">
    <property type="entry name" value="IQ"/>
    <property type="match status" value="1"/>
</dbReference>
<keyword evidence="6" id="KW-1185">Reference proteome</keyword>
<dbReference type="PANTHER" id="PTHR13103">
    <property type="entry name" value="SCHWANNOMIN INTERACTING PROTEIN 1"/>
    <property type="match status" value="1"/>
</dbReference>
<dbReference type="GO" id="GO:0035332">
    <property type="term" value="P:positive regulation of hippo signaling"/>
    <property type="evidence" value="ECO:0000318"/>
    <property type="project" value="GO_Central"/>
</dbReference>
<dbReference type="PANTHER" id="PTHR13103:SF2">
    <property type="entry name" value="IQCJ-SCHIP1 READTHROUGH TRANSCRIPT PROTEIN-RELATED"/>
    <property type="match status" value="1"/>
</dbReference>
<dbReference type="OrthoDB" id="6260144at2759"/>
<dbReference type="InterPro" id="IPR029362">
    <property type="entry name" value="IQCJ-SCHIP1_N"/>
</dbReference>
<accession>A7RYK1</accession>
<dbReference type="Pfam" id="PF10148">
    <property type="entry name" value="SCHIP-1_C"/>
    <property type="match status" value="1"/>
</dbReference>
<protein>
    <submittedName>
        <fullName evidence="5">Uncharacterized protein</fullName>
    </submittedName>
</protein>
<dbReference type="AlphaFoldDB" id="A7RYK1"/>
<dbReference type="GO" id="GO:0005886">
    <property type="term" value="C:plasma membrane"/>
    <property type="evidence" value="ECO:0000318"/>
    <property type="project" value="GO_Central"/>
</dbReference>
<feature type="compositionally biased region" description="Polar residues" evidence="2">
    <location>
        <begin position="14"/>
        <end position="24"/>
    </location>
</feature>
<feature type="domain" description="Schwannomin interacting protein 1 C-terminal" evidence="3">
    <location>
        <begin position="410"/>
        <end position="475"/>
    </location>
</feature>
<organism evidence="5 6">
    <name type="scientific">Nematostella vectensis</name>
    <name type="common">Starlet sea anemone</name>
    <dbReference type="NCBI Taxonomy" id="45351"/>
    <lineage>
        <taxon>Eukaryota</taxon>
        <taxon>Metazoa</taxon>
        <taxon>Cnidaria</taxon>
        <taxon>Anthozoa</taxon>
        <taxon>Hexacorallia</taxon>
        <taxon>Actiniaria</taxon>
        <taxon>Edwardsiidae</taxon>
        <taxon>Nematostella</taxon>
    </lineage>
</organism>
<dbReference type="InParanoid" id="A7RYK1"/>
<evidence type="ECO:0000259" key="4">
    <source>
        <dbReference type="Pfam" id="PF15157"/>
    </source>
</evidence>
<keyword evidence="1" id="KW-0175">Coiled coil</keyword>
<dbReference type="STRING" id="45351.A7RYK1"/>
<dbReference type="Pfam" id="PF00612">
    <property type="entry name" value="IQ"/>
    <property type="match status" value="1"/>
</dbReference>